<dbReference type="GO" id="GO:0005635">
    <property type="term" value="C:nuclear envelope"/>
    <property type="evidence" value="ECO:0007669"/>
    <property type="project" value="UniProtKB-ARBA"/>
</dbReference>
<dbReference type="AlphaFoldDB" id="T0RNN6"/>
<dbReference type="InterPro" id="IPR045119">
    <property type="entry name" value="SUN1-5"/>
</dbReference>
<dbReference type="Proteomes" id="UP000030762">
    <property type="component" value="Unassembled WGS sequence"/>
</dbReference>
<dbReference type="VEuPathDB" id="FungiDB:SDRG_10822"/>
<dbReference type="Gene3D" id="2.60.120.260">
    <property type="entry name" value="Galactose-binding domain-like"/>
    <property type="match status" value="1"/>
</dbReference>
<dbReference type="RefSeq" id="XP_008615056.1">
    <property type="nucleotide sequence ID" value="XM_008616834.1"/>
</dbReference>
<evidence type="ECO:0000256" key="6">
    <source>
        <dbReference type="SAM" id="Phobius"/>
    </source>
</evidence>
<dbReference type="PROSITE" id="PS51469">
    <property type="entry name" value="SUN"/>
    <property type="match status" value="1"/>
</dbReference>
<evidence type="ECO:0000256" key="3">
    <source>
        <dbReference type="ARBA" id="ARBA00022989"/>
    </source>
</evidence>
<dbReference type="InterPro" id="IPR012919">
    <property type="entry name" value="SUN_dom"/>
</dbReference>
<feature type="compositionally biased region" description="Polar residues" evidence="5">
    <location>
        <begin position="18"/>
        <end position="32"/>
    </location>
</feature>
<organism evidence="8 9">
    <name type="scientific">Saprolegnia diclina (strain VS20)</name>
    <dbReference type="NCBI Taxonomy" id="1156394"/>
    <lineage>
        <taxon>Eukaryota</taxon>
        <taxon>Sar</taxon>
        <taxon>Stramenopiles</taxon>
        <taxon>Oomycota</taxon>
        <taxon>Saprolegniomycetes</taxon>
        <taxon>Saprolegniales</taxon>
        <taxon>Saprolegniaceae</taxon>
        <taxon>Saprolegnia</taxon>
    </lineage>
</organism>
<dbReference type="InParanoid" id="T0RNN6"/>
<dbReference type="OrthoDB" id="342281at2759"/>
<dbReference type="GO" id="GO:0043495">
    <property type="term" value="F:protein-membrane adaptor activity"/>
    <property type="evidence" value="ECO:0007669"/>
    <property type="project" value="TreeGrafter"/>
</dbReference>
<dbReference type="GeneID" id="19951549"/>
<comment type="subcellular location">
    <subcellularLocation>
        <location evidence="1">Membrane</location>
    </subcellularLocation>
</comment>
<evidence type="ECO:0000256" key="4">
    <source>
        <dbReference type="ARBA" id="ARBA00023136"/>
    </source>
</evidence>
<feature type="compositionally biased region" description="Polar residues" evidence="5">
    <location>
        <begin position="1"/>
        <end position="10"/>
    </location>
</feature>
<keyword evidence="3 6" id="KW-1133">Transmembrane helix</keyword>
<dbReference type="EMBL" id="JH767168">
    <property type="protein sequence ID" value="EQC31657.1"/>
    <property type="molecule type" value="Genomic_DNA"/>
</dbReference>
<feature type="transmembrane region" description="Helical" evidence="6">
    <location>
        <begin position="80"/>
        <end position="100"/>
    </location>
</feature>
<evidence type="ECO:0000256" key="2">
    <source>
        <dbReference type="ARBA" id="ARBA00022692"/>
    </source>
</evidence>
<feature type="compositionally biased region" description="Acidic residues" evidence="5">
    <location>
        <begin position="43"/>
        <end position="58"/>
    </location>
</feature>
<evidence type="ECO:0000313" key="9">
    <source>
        <dbReference type="Proteomes" id="UP000030762"/>
    </source>
</evidence>
<keyword evidence="4 6" id="KW-0472">Membrane</keyword>
<dbReference type="PANTHER" id="PTHR12911:SF8">
    <property type="entry name" value="KLAROID PROTEIN-RELATED"/>
    <property type="match status" value="1"/>
</dbReference>
<reference evidence="8 9" key="1">
    <citation type="submission" date="2012-04" db="EMBL/GenBank/DDBJ databases">
        <title>The Genome Sequence of Saprolegnia declina VS20.</title>
        <authorList>
            <consortium name="The Broad Institute Genome Sequencing Platform"/>
            <person name="Russ C."/>
            <person name="Nusbaum C."/>
            <person name="Tyler B."/>
            <person name="van West P."/>
            <person name="Dieguez-Uribeondo J."/>
            <person name="de Bruijn I."/>
            <person name="Tripathy S."/>
            <person name="Jiang R."/>
            <person name="Young S.K."/>
            <person name="Zeng Q."/>
            <person name="Gargeya S."/>
            <person name="Fitzgerald M."/>
            <person name="Haas B."/>
            <person name="Abouelleil A."/>
            <person name="Alvarado L."/>
            <person name="Arachchi H.M."/>
            <person name="Berlin A."/>
            <person name="Chapman S.B."/>
            <person name="Goldberg J."/>
            <person name="Griggs A."/>
            <person name="Gujja S."/>
            <person name="Hansen M."/>
            <person name="Howarth C."/>
            <person name="Imamovic A."/>
            <person name="Larimer J."/>
            <person name="McCowen C."/>
            <person name="Montmayeur A."/>
            <person name="Murphy C."/>
            <person name="Neiman D."/>
            <person name="Pearson M."/>
            <person name="Priest M."/>
            <person name="Roberts A."/>
            <person name="Saif S."/>
            <person name="Shea T."/>
            <person name="Sisk P."/>
            <person name="Sykes S."/>
            <person name="Wortman J."/>
            <person name="Nusbaum C."/>
            <person name="Birren B."/>
        </authorList>
    </citation>
    <scope>NUCLEOTIDE SEQUENCE [LARGE SCALE GENOMIC DNA]</scope>
    <source>
        <strain evidence="8 9">VS20</strain>
    </source>
</reference>
<dbReference type="STRING" id="1156394.T0RNN6"/>
<keyword evidence="9" id="KW-1185">Reference proteome</keyword>
<dbReference type="Pfam" id="PF07738">
    <property type="entry name" value="Sad1_UNC"/>
    <property type="match status" value="1"/>
</dbReference>
<feature type="region of interest" description="Disordered" evidence="5">
    <location>
        <begin position="1"/>
        <end position="62"/>
    </location>
</feature>
<evidence type="ECO:0000313" key="8">
    <source>
        <dbReference type="EMBL" id="EQC31657.1"/>
    </source>
</evidence>
<protein>
    <recommendedName>
        <fullName evidence="7">SUN domain-containing protein</fullName>
    </recommendedName>
</protein>
<gene>
    <name evidence="8" type="ORF">SDRG_10822</name>
</gene>
<evidence type="ECO:0000259" key="7">
    <source>
        <dbReference type="PROSITE" id="PS51469"/>
    </source>
</evidence>
<evidence type="ECO:0000256" key="5">
    <source>
        <dbReference type="SAM" id="MobiDB-lite"/>
    </source>
</evidence>
<keyword evidence="2 6" id="KW-0812">Transmembrane</keyword>
<sequence>MQHATSNPSDAQLDWTVLPTSHRNTSKGNNATADGLAEHGEAGPEDEAAGPEDEAVVSEEDKTASFWEQGLPTLAMLQEWFIILATACIIFYAWYLVLAFSSIIKHTPTAFPEPTAFDDNLRCCNGIYAQLGFMHESFGEKVATLAAKTTALGDTASALTEQYPHWEAKLQSFEKATSALQESVRANTLALFNLEAKLQTVKEAAAPTCKTPEHRFNYASPSLGGAIVTHASEFFKPTLLGVIADVLSPTRLTSSSHVDASFFGFEFMSTTPENTISFKIPGENPDGWHLAGTSGNLTIRFGSPILVDAVQLDHAHADASSAPKMLQLEGLTAHPERHYVEFTDFGTFEFRADGAVQQPFALDGVAATTPIHGIRVHVLSNHGREEYTVLSSIEVYGARV</sequence>
<name>T0RNN6_SAPDV</name>
<dbReference type="GO" id="GO:0016020">
    <property type="term" value="C:membrane"/>
    <property type="evidence" value="ECO:0007669"/>
    <property type="project" value="UniProtKB-SubCell"/>
</dbReference>
<proteinExistence type="predicted"/>
<accession>T0RNN6</accession>
<feature type="domain" description="SUN" evidence="7">
    <location>
        <begin position="223"/>
        <end position="400"/>
    </location>
</feature>
<dbReference type="PANTHER" id="PTHR12911">
    <property type="entry name" value="SAD1/UNC-84-LIKE PROTEIN-RELATED"/>
    <property type="match status" value="1"/>
</dbReference>
<evidence type="ECO:0000256" key="1">
    <source>
        <dbReference type="ARBA" id="ARBA00004370"/>
    </source>
</evidence>